<comment type="caution">
    <text evidence="7">The sequence shown here is derived from an EMBL/GenBank/DDBJ whole genome shotgun (WGS) entry which is preliminary data.</text>
</comment>
<evidence type="ECO:0000259" key="6">
    <source>
        <dbReference type="PROSITE" id="PS50059"/>
    </source>
</evidence>
<proteinExistence type="inferred from homology"/>
<dbReference type="EC" id="5.2.1.8" evidence="4"/>
<keyword evidence="8" id="KW-1185">Reference proteome</keyword>
<dbReference type="GO" id="GO:0051879">
    <property type="term" value="F:Hsp90 protein binding"/>
    <property type="evidence" value="ECO:0007669"/>
    <property type="project" value="TreeGrafter"/>
</dbReference>
<evidence type="ECO:0000256" key="5">
    <source>
        <dbReference type="SAM" id="MobiDB-lite"/>
    </source>
</evidence>
<feature type="region of interest" description="Disordered" evidence="5">
    <location>
        <begin position="33"/>
        <end position="54"/>
    </location>
</feature>
<dbReference type="GO" id="GO:0034587">
    <property type="term" value="P:piRNA processing"/>
    <property type="evidence" value="ECO:0007669"/>
    <property type="project" value="TreeGrafter"/>
</dbReference>
<dbReference type="SUPFAM" id="SSF48452">
    <property type="entry name" value="TPR-like"/>
    <property type="match status" value="1"/>
</dbReference>
<feature type="region of interest" description="Disordered" evidence="5">
    <location>
        <begin position="1"/>
        <end position="21"/>
    </location>
</feature>
<dbReference type="PROSITE" id="PS50059">
    <property type="entry name" value="FKBP_PPIASE"/>
    <property type="match status" value="1"/>
</dbReference>
<comment type="catalytic activity">
    <reaction evidence="4">
        <text>[protein]-peptidylproline (omega=180) = [protein]-peptidylproline (omega=0)</text>
        <dbReference type="Rhea" id="RHEA:16237"/>
        <dbReference type="Rhea" id="RHEA-COMP:10747"/>
        <dbReference type="Rhea" id="RHEA-COMP:10748"/>
        <dbReference type="ChEBI" id="CHEBI:83833"/>
        <dbReference type="ChEBI" id="CHEBI:83834"/>
        <dbReference type="EC" id="5.2.1.8"/>
    </reaction>
</comment>
<dbReference type="PANTHER" id="PTHR46674:SF1">
    <property type="entry name" value="INACTIVE PEPTIDYL-PROLYL CIS-TRANS ISOMERASE FKBP6"/>
    <property type="match status" value="1"/>
</dbReference>
<dbReference type="SUPFAM" id="SSF54534">
    <property type="entry name" value="FKBP-like"/>
    <property type="match status" value="1"/>
</dbReference>
<feature type="compositionally biased region" description="Acidic residues" evidence="5">
    <location>
        <begin position="42"/>
        <end position="54"/>
    </location>
</feature>
<keyword evidence="3" id="KW-0802">TPR repeat</keyword>
<dbReference type="Gene3D" id="3.10.50.40">
    <property type="match status" value="1"/>
</dbReference>
<organism evidence="7 8">
    <name type="scientific">Ramazzottius varieornatus</name>
    <name type="common">Water bear</name>
    <name type="synonym">Tardigrade</name>
    <dbReference type="NCBI Taxonomy" id="947166"/>
    <lineage>
        <taxon>Eukaryota</taxon>
        <taxon>Metazoa</taxon>
        <taxon>Ecdysozoa</taxon>
        <taxon>Tardigrada</taxon>
        <taxon>Eutardigrada</taxon>
        <taxon>Parachela</taxon>
        <taxon>Hypsibioidea</taxon>
        <taxon>Ramazzottiidae</taxon>
        <taxon>Ramazzottius</taxon>
    </lineage>
</organism>
<evidence type="ECO:0000313" key="7">
    <source>
        <dbReference type="EMBL" id="GAU93327.1"/>
    </source>
</evidence>
<keyword evidence="4" id="KW-0697">Rotamase</keyword>
<dbReference type="GO" id="GO:0007283">
    <property type="term" value="P:spermatogenesis"/>
    <property type="evidence" value="ECO:0007669"/>
    <property type="project" value="TreeGrafter"/>
</dbReference>
<dbReference type="InterPro" id="IPR046357">
    <property type="entry name" value="PPIase_dom_sf"/>
</dbReference>
<dbReference type="AlphaFoldDB" id="A0A1D1V175"/>
<reference evidence="7 8" key="1">
    <citation type="journal article" date="2016" name="Nat. Commun.">
        <title>Extremotolerant tardigrade genome and improved radiotolerance of human cultured cells by tardigrade-unique protein.</title>
        <authorList>
            <person name="Hashimoto T."/>
            <person name="Horikawa D.D."/>
            <person name="Saito Y."/>
            <person name="Kuwahara H."/>
            <person name="Kozuka-Hata H."/>
            <person name="Shin-I T."/>
            <person name="Minakuchi Y."/>
            <person name="Ohishi K."/>
            <person name="Motoyama A."/>
            <person name="Aizu T."/>
            <person name="Enomoto A."/>
            <person name="Kondo K."/>
            <person name="Tanaka S."/>
            <person name="Hara Y."/>
            <person name="Koshikawa S."/>
            <person name="Sagara H."/>
            <person name="Miura T."/>
            <person name="Yokobori S."/>
            <person name="Miyagawa K."/>
            <person name="Suzuki Y."/>
            <person name="Kubo T."/>
            <person name="Oyama M."/>
            <person name="Kohara Y."/>
            <person name="Fujiyama A."/>
            <person name="Arakawa K."/>
            <person name="Katayama T."/>
            <person name="Toyoda A."/>
            <person name="Kunieda T."/>
        </authorList>
    </citation>
    <scope>NUCLEOTIDE SEQUENCE [LARGE SCALE GENOMIC DNA]</scope>
    <source>
        <strain evidence="7 8">YOKOZUNA-1</strain>
    </source>
</reference>
<protein>
    <recommendedName>
        <fullName evidence="4">peptidylprolyl isomerase</fullName>
        <ecNumber evidence="4">5.2.1.8</ecNumber>
    </recommendedName>
</protein>
<dbReference type="InterPro" id="IPR011990">
    <property type="entry name" value="TPR-like_helical_dom_sf"/>
</dbReference>
<dbReference type="GO" id="GO:0003755">
    <property type="term" value="F:peptidyl-prolyl cis-trans isomerase activity"/>
    <property type="evidence" value="ECO:0007669"/>
    <property type="project" value="UniProtKB-KW"/>
</dbReference>
<dbReference type="STRING" id="947166.A0A1D1V175"/>
<evidence type="ECO:0000256" key="3">
    <source>
        <dbReference type="ARBA" id="ARBA00022803"/>
    </source>
</evidence>
<comment type="similarity">
    <text evidence="1">Belongs to the FKBP6 family.</text>
</comment>
<dbReference type="PANTHER" id="PTHR46674">
    <property type="entry name" value="INACTIVE PEPTIDYL-PROLYL CIS-TRANS ISOMERASE FKBP6"/>
    <property type="match status" value="1"/>
</dbReference>
<evidence type="ECO:0000256" key="1">
    <source>
        <dbReference type="ARBA" id="ARBA00009648"/>
    </source>
</evidence>
<dbReference type="Proteomes" id="UP000186922">
    <property type="component" value="Unassembled WGS sequence"/>
</dbReference>
<dbReference type="InterPro" id="IPR001179">
    <property type="entry name" value="PPIase_FKBP_dom"/>
</dbReference>
<dbReference type="Pfam" id="PF00254">
    <property type="entry name" value="FKBP_C"/>
    <property type="match status" value="1"/>
</dbReference>
<name>A0A1D1V175_RAMVA</name>
<feature type="compositionally biased region" description="Basic and acidic residues" evidence="5">
    <location>
        <begin position="1"/>
        <end position="10"/>
    </location>
</feature>
<evidence type="ECO:0000256" key="2">
    <source>
        <dbReference type="ARBA" id="ARBA00022737"/>
    </source>
</evidence>
<keyword evidence="2" id="KW-0677">Repeat</keyword>
<sequence>MEPSHVRRPEAGYSSITDTASDKVDQLEHAELESSVGNQLDNLDDPDGDLNLDSEFADQLYGPLEPVSVQASAKVKFGNAFELDFESHPEDGDTSLPKESSREARDDAHMKFLWTQYQTGLWAPYPEFYLPDGEDAGNEDISVFSRLSKSMDLIVEGSNPSRYIYKHIVKPGSGIPVKDNEIVVVHYAAYVEFADEPVDIAYSRAMRKHLKLQLETGSALPGFEMAIKSMTQQEVSIFIVSSSLTYGKVGCPPRYPGGADVFYFIELVSIAPNDALEQMMKMSPEQREELTFSEIKKALSKCARRVKFFYQQAEYRRAQCYQRWAIDLLEHCHVANEEEDLQRLKLLCEAFSNGAVVAHKLKLPKAVMFHTGNVLRMNKSHRKALELRVLALIELKSTKEAQLLLRRALAVYPESAVFPALLKKIQGDERKEKEREQELYKRMIGDMVKTESRVKVPAVMPIEQKENVYDRPEKVRHDNPSPTSLMVEQMLHTLTVSDATEVQLNTSTLTLQDLKKLYENIKKYPEVEFIHDAQGCRLRKIAPT</sequence>
<dbReference type="Gene3D" id="1.25.40.10">
    <property type="entry name" value="Tetratricopeptide repeat domain"/>
    <property type="match status" value="1"/>
</dbReference>
<keyword evidence="4" id="KW-0413">Isomerase</keyword>
<dbReference type="EMBL" id="BDGG01000002">
    <property type="protein sequence ID" value="GAU93327.1"/>
    <property type="molecule type" value="Genomic_DNA"/>
</dbReference>
<dbReference type="GO" id="GO:0005737">
    <property type="term" value="C:cytoplasm"/>
    <property type="evidence" value="ECO:0007669"/>
    <property type="project" value="TreeGrafter"/>
</dbReference>
<accession>A0A1D1V175</accession>
<gene>
    <name evidence="7" type="primary">RvY_05285-1</name>
    <name evidence="7" type="synonym">RvY_05285.1</name>
    <name evidence="7" type="ORF">RvY_05285</name>
</gene>
<evidence type="ECO:0000313" key="8">
    <source>
        <dbReference type="Proteomes" id="UP000186922"/>
    </source>
</evidence>
<feature type="domain" description="PPIase FKBP-type" evidence="6">
    <location>
        <begin position="180"/>
        <end position="271"/>
    </location>
</feature>
<evidence type="ECO:0000256" key="4">
    <source>
        <dbReference type="PROSITE-ProRule" id="PRU00277"/>
    </source>
</evidence>
<dbReference type="InterPro" id="IPR042282">
    <property type="entry name" value="FKBP6/shu"/>
</dbReference>
<dbReference type="OrthoDB" id="8116123at2759"/>